<evidence type="ECO:0000256" key="1">
    <source>
        <dbReference type="SAM" id="Phobius"/>
    </source>
</evidence>
<feature type="transmembrane region" description="Helical" evidence="1">
    <location>
        <begin position="322"/>
        <end position="346"/>
    </location>
</feature>
<evidence type="ECO:0000259" key="2">
    <source>
        <dbReference type="PROSITE" id="PS50228"/>
    </source>
</evidence>
<evidence type="ECO:0000313" key="4">
    <source>
        <dbReference type="Proteomes" id="UP001186944"/>
    </source>
</evidence>
<name>A0AA88YCG0_PINIB</name>
<keyword evidence="1" id="KW-0472">Membrane</keyword>
<comment type="caution">
    <text evidence="3">The sequence shown here is derived from an EMBL/GenBank/DDBJ whole genome shotgun (WGS) entry which is preliminary data.</text>
</comment>
<dbReference type="AlphaFoldDB" id="A0AA88YCG0"/>
<dbReference type="GO" id="GO:0030246">
    <property type="term" value="F:carbohydrate binding"/>
    <property type="evidence" value="ECO:0007669"/>
    <property type="project" value="InterPro"/>
</dbReference>
<dbReference type="InterPro" id="IPR043159">
    <property type="entry name" value="Lectin_gal-bd_sf"/>
</dbReference>
<reference evidence="3" key="1">
    <citation type="submission" date="2019-08" db="EMBL/GenBank/DDBJ databases">
        <title>The improved chromosome-level genome for the pearl oyster Pinctada fucata martensii using PacBio sequencing and Hi-C.</title>
        <authorList>
            <person name="Zheng Z."/>
        </authorList>
    </citation>
    <scope>NUCLEOTIDE SEQUENCE</scope>
    <source>
        <strain evidence="3">ZZ-2019</strain>
        <tissue evidence="3">Adductor muscle</tissue>
    </source>
</reference>
<proteinExistence type="predicted"/>
<dbReference type="Proteomes" id="UP001186944">
    <property type="component" value="Unassembled WGS sequence"/>
</dbReference>
<accession>A0AA88YCG0</accession>
<dbReference type="PROSITE" id="PS50228">
    <property type="entry name" value="SUEL_LECTIN"/>
    <property type="match status" value="1"/>
</dbReference>
<dbReference type="CDD" id="cd22823">
    <property type="entry name" value="Gal_Rha_Lectin"/>
    <property type="match status" value="1"/>
</dbReference>
<sequence>MRWKPQLTHASLGRNLLVSPPCAPYFKVDIKAPCLYSLPMQNIYRSACNNGTIHMNCPSKYKIAIKRVFYGVKEDRQCQQLKRSQPECCERTQGDCVEHSSEVYITLNGRCSGDVDCHYDVKAIETTDVCKTSKKSVPRLTDYMTVVYDCVPDTDIAQFCSNDVKKGKLLYLSNMNYPDPISKGRQSCQCLIKTEFSRGIAINVIDIMFSVPKNTDICPQRLRITDTYTTRSFSCGQSGMFGFRNIYTRMVSNVTTALESNVEKRRGYVWIQFKAQSVNDYVMVYCGTAMEKLLYGYPLTTPQDTNVTVSAAGLSPKIIPDMIAIIGGVAGAVALVLVICIVAIAVHCTRERERLAFPKVPEVIPSPMVRGKVYHPDDKDATHQRYNYDEDRYCSIKRSPMKMTKLSDVENDADQKLKEAFLQINDHNPHQYTNGRVGGVAPMQRDPETHLLLEPPPNYKSVEKPVEKFYTMNAQKPQTEVAEIRVTSSLPQRGKVKKAKTVTFSPVAMVTPLPSGSEESIGSEGDRNLANIIDTYQSLSEDKISPVLEKNREAFVVPADNPMGFSSIEGPNAVEIAEMEELWKSLGDVVDSTTMDDGAYDNIDYLLAQNRAKHSETA</sequence>
<dbReference type="Gene3D" id="2.60.120.740">
    <property type="match status" value="1"/>
</dbReference>
<feature type="domain" description="SUEL-type lectin" evidence="2">
    <location>
        <begin position="47"/>
        <end position="151"/>
    </location>
</feature>
<evidence type="ECO:0000313" key="3">
    <source>
        <dbReference type="EMBL" id="KAK3097083.1"/>
    </source>
</evidence>
<gene>
    <name evidence="3" type="ORF">FSP39_006220</name>
</gene>
<keyword evidence="4" id="KW-1185">Reference proteome</keyword>
<protein>
    <recommendedName>
        <fullName evidence="2">SUEL-type lectin domain-containing protein</fullName>
    </recommendedName>
</protein>
<dbReference type="EMBL" id="VSWD01000007">
    <property type="protein sequence ID" value="KAK3097083.1"/>
    <property type="molecule type" value="Genomic_DNA"/>
</dbReference>
<keyword evidence="1" id="KW-0812">Transmembrane</keyword>
<keyword evidence="1" id="KW-1133">Transmembrane helix</keyword>
<dbReference type="InterPro" id="IPR000922">
    <property type="entry name" value="Lectin_gal-bd_dom"/>
</dbReference>
<organism evidence="3 4">
    <name type="scientific">Pinctada imbricata</name>
    <name type="common">Atlantic pearl-oyster</name>
    <name type="synonym">Pinctada martensii</name>
    <dbReference type="NCBI Taxonomy" id="66713"/>
    <lineage>
        <taxon>Eukaryota</taxon>
        <taxon>Metazoa</taxon>
        <taxon>Spiralia</taxon>
        <taxon>Lophotrochozoa</taxon>
        <taxon>Mollusca</taxon>
        <taxon>Bivalvia</taxon>
        <taxon>Autobranchia</taxon>
        <taxon>Pteriomorphia</taxon>
        <taxon>Pterioida</taxon>
        <taxon>Pterioidea</taxon>
        <taxon>Pteriidae</taxon>
        <taxon>Pinctada</taxon>
    </lineage>
</organism>